<keyword evidence="2" id="KW-0677">Repeat</keyword>
<dbReference type="InterPro" id="IPR042655">
    <property type="entry name" value="LRC72"/>
</dbReference>
<evidence type="ECO:0000256" key="1">
    <source>
        <dbReference type="ARBA" id="ARBA00022614"/>
    </source>
</evidence>
<dbReference type="Pfam" id="PF14580">
    <property type="entry name" value="LRR_9"/>
    <property type="match status" value="1"/>
</dbReference>
<dbReference type="Gene3D" id="3.80.10.10">
    <property type="entry name" value="Ribonuclease Inhibitor"/>
    <property type="match status" value="1"/>
</dbReference>
<keyword evidence="4" id="KW-1185">Reference proteome</keyword>
<sequence>MSLTLEKLKALCNTDNLKSVQSLKLEGLELTSCFKILLREMGVTLFILSLKNNALSTIEIPLGFTNLRKLDLSTNLLTNIGSNDLWSTMPRLQILYLHDNLLESWDTFTNISYIPRLAHLTLFNNPCIHLPQYRKFMLSTIPTLLALDFHIATQEERLGIHTPDPELSKVWIQDLPDMKSFKSHMYKLRRKWEKCSPIIKIQSHWRRYYAKKNIGGNMLSERDKHAIKIQKHIRGWLLRLHLRKDLEKMLRESKNDHLLYTPAQFIRYQAIHKIENAYSRYRIVKRFRKKRYDAATKISAAWKRFRVSRYNLPILKTQKFYVLKSQQRTLICMLRAMAMYSPDFYHPANSILDRMAPEFFEKIPKKPNGYTFPELFNRISECKTIKVVRFPDVENLAYSHIPLLQVMKWVKNAKILNSNNEKPIKNLSIPKKYCNDEDYLRLKKFRIRGKIMTQNERKKFKNIQLNLDEYLDLVEFVAPSLDFLQELFLMILEYNRLVFSKDLPIFQPIFKISLDRVKAACTVQACWKGYKVRKNNMLGRLAIERRAVLCLQRWWKSIRFILRMKFLVKLKKILTEYTSPIVYIQAHLFQYLVAMVSNFSFLEQNFSFYCTGDTVYICNLSRKRFLPDWVGSNCTIENSGSYSVSEEEKTLQAIILSGAKVEVVTLQNEISDRPPIADSHIKFIKLEYKSIEEVKRRASILYLKTLNYRTGSYVPLFTRKMLTHPFLMSKLRQIWKLRNIDYSDNCPAIDILSRALNPKEENIRIPTLPIVPENLMSPILLESLSPVSKGENPIDFTSENTEVITSRQIVNQEILRQRVKYTRDETYRRQAELKYAKQMDLETRVSVYKEDKEHTVGILTYRKSVEEKELELKRSFIEAQNKKKRNSINEKNFIMQFAQAKNMIGKLMKHSEIERHKARTASEVKNRVNEVKIRSKERRELVQAILYEKFKKRAL</sequence>
<dbReference type="OrthoDB" id="676979at2759"/>
<dbReference type="InterPro" id="IPR001611">
    <property type="entry name" value="Leu-rich_rpt"/>
</dbReference>
<dbReference type="SUPFAM" id="SSF52058">
    <property type="entry name" value="L domain-like"/>
    <property type="match status" value="1"/>
</dbReference>
<dbReference type="Gene3D" id="1.20.5.190">
    <property type="match status" value="2"/>
</dbReference>
<dbReference type="CDD" id="cd23767">
    <property type="entry name" value="IQCD"/>
    <property type="match status" value="1"/>
</dbReference>
<dbReference type="AlphaFoldDB" id="A0A1R2BCD9"/>
<dbReference type="PROSITE" id="PS51450">
    <property type="entry name" value="LRR"/>
    <property type="match status" value="1"/>
</dbReference>
<proteinExistence type="predicted"/>
<gene>
    <name evidence="3" type="ORF">SteCoe_26817</name>
</gene>
<dbReference type="Pfam" id="PF00612">
    <property type="entry name" value="IQ"/>
    <property type="match status" value="3"/>
</dbReference>
<keyword evidence="1" id="KW-0433">Leucine-rich repeat</keyword>
<comment type="caution">
    <text evidence="3">The sequence shown here is derived from an EMBL/GenBank/DDBJ whole genome shotgun (WGS) entry which is preliminary data.</text>
</comment>
<reference evidence="3 4" key="1">
    <citation type="submission" date="2016-11" db="EMBL/GenBank/DDBJ databases">
        <title>The macronuclear genome of Stentor coeruleus: a giant cell with tiny introns.</title>
        <authorList>
            <person name="Slabodnick M."/>
            <person name="Ruby J.G."/>
            <person name="Reiff S.B."/>
            <person name="Swart E.C."/>
            <person name="Gosai S."/>
            <person name="Prabakaran S."/>
            <person name="Witkowska E."/>
            <person name="Larue G.E."/>
            <person name="Fisher S."/>
            <person name="Freeman R.M."/>
            <person name="Gunawardena J."/>
            <person name="Chu W."/>
            <person name="Stover N.A."/>
            <person name="Gregory B.D."/>
            <person name="Nowacki M."/>
            <person name="Derisi J."/>
            <person name="Roy S.W."/>
            <person name="Marshall W.F."/>
            <person name="Sood P."/>
        </authorList>
    </citation>
    <scope>NUCLEOTIDE SEQUENCE [LARGE SCALE GENOMIC DNA]</scope>
    <source>
        <strain evidence="3">WM001</strain>
    </source>
</reference>
<dbReference type="SMART" id="SM00369">
    <property type="entry name" value="LRR_TYP"/>
    <property type="match status" value="2"/>
</dbReference>
<organism evidence="3 4">
    <name type="scientific">Stentor coeruleus</name>
    <dbReference type="NCBI Taxonomy" id="5963"/>
    <lineage>
        <taxon>Eukaryota</taxon>
        <taxon>Sar</taxon>
        <taxon>Alveolata</taxon>
        <taxon>Ciliophora</taxon>
        <taxon>Postciliodesmatophora</taxon>
        <taxon>Heterotrichea</taxon>
        <taxon>Heterotrichida</taxon>
        <taxon>Stentoridae</taxon>
        <taxon>Stentor</taxon>
    </lineage>
</organism>
<dbReference type="PANTHER" id="PTHR46759:SF1">
    <property type="entry name" value="LEUCINE-RICH REPEAT-CONTAINING PROTEIN 72"/>
    <property type="match status" value="1"/>
</dbReference>
<name>A0A1R2BCD9_9CILI</name>
<dbReference type="EMBL" id="MPUH01000761">
    <property type="protein sequence ID" value="OMJ74295.1"/>
    <property type="molecule type" value="Genomic_DNA"/>
</dbReference>
<accession>A0A1R2BCD9</accession>
<dbReference type="SMART" id="SM00015">
    <property type="entry name" value="IQ"/>
    <property type="match status" value="5"/>
</dbReference>
<dbReference type="InterPro" id="IPR003591">
    <property type="entry name" value="Leu-rich_rpt_typical-subtyp"/>
</dbReference>
<protein>
    <recommendedName>
        <fullName evidence="5">Leucine-rich repeat and IQ domain-containing protein 3</fullName>
    </recommendedName>
</protein>
<dbReference type="InterPro" id="IPR032675">
    <property type="entry name" value="LRR_dom_sf"/>
</dbReference>
<evidence type="ECO:0000256" key="2">
    <source>
        <dbReference type="ARBA" id="ARBA00022737"/>
    </source>
</evidence>
<dbReference type="Proteomes" id="UP000187209">
    <property type="component" value="Unassembled WGS sequence"/>
</dbReference>
<dbReference type="PROSITE" id="PS50096">
    <property type="entry name" value="IQ"/>
    <property type="match status" value="2"/>
</dbReference>
<evidence type="ECO:0000313" key="4">
    <source>
        <dbReference type="Proteomes" id="UP000187209"/>
    </source>
</evidence>
<evidence type="ECO:0008006" key="5">
    <source>
        <dbReference type="Google" id="ProtNLM"/>
    </source>
</evidence>
<dbReference type="InterPro" id="IPR000048">
    <property type="entry name" value="IQ_motif_EF-hand-BS"/>
</dbReference>
<dbReference type="PANTHER" id="PTHR46759">
    <property type="entry name" value="LEUCINE-RICH REPEAT-CONTAINING PROTEIN 72"/>
    <property type="match status" value="1"/>
</dbReference>
<evidence type="ECO:0000313" key="3">
    <source>
        <dbReference type="EMBL" id="OMJ74295.1"/>
    </source>
</evidence>